<dbReference type="PROSITE" id="PS50817">
    <property type="entry name" value="INTEIN_N_TER"/>
    <property type="match status" value="1"/>
</dbReference>
<evidence type="ECO:0000256" key="1">
    <source>
        <dbReference type="SAM" id="MobiDB-lite"/>
    </source>
</evidence>
<gene>
    <name evidence="2" type="ORF">IMCC12053_2661</name>
</gene>
<feature type="region of interest" description="Disordered" evidence="1">
    <location>
        <begin position="65"/>
        <end position="84"/>
    </location>
</feature>
<name>A0A0P0AEA1_9RHOB</name>
<dbReference type="AlphaFoldDB" id="A0A0P0AEA1"/>
<accession>A0A0P0AEA1</accession>
<evidence type="ECO:0000313" key="3">
    <source>
        <dbReference type="Proteomes" id="UP000064920"/>
    </source>
</evidence>
<reference evidence="2 3" key="1">
    <citation type="submission" date="2015-05" db="EMBL/GenBank/DDBJ databases">
        <authorList>
            <person name="Wang D.B."/>
            <person name="Wang M."/>
        </authorList>
    </citation>
    <scope>NUCLEOTIDE SEQUENCE [LARGE SCALE GENOMIC DNA]</scope>
    <source>
        <strain evidence="2 3">IMCC 12053</strain>
    </source>
</reference>
<dbReference type="EMBL" id="CP012023">
    <property type="protein sequence ID" value="ALI56608.1"/>
    <property type="molecule type" value="Genomic_DNA"/>
</dbReference>
<dbReference type="InterPro" id="IPR028992">
    <property type="entry name" value="Hedgehog/Intein_dom"/>
</dbReference>
<dbReference type="STRING" id="1397108.IMCC12053_2661"/>
<keyword evidence="3" id="KW-1185">Reference proteome</keyword>
<proteinExistence type="predicted"/>
<dbReference type="InterPro" id="IPR036844">
    <property type="entry name" value="Hint_dom_sf"/>
</dbReference>
<dbReference type="Gene3D" id="2.170.16.10">
    <property type="entry name" value="Hedgehog/Intein (Hint) domain"/>
    <property type="match status" value="1"/>
</dbReference>
<feature type="compositionally biased region" description="Polar residues" evidence="1">
    <location>
        <begin position="75"/>
        <end position="84"/>
    </location>
</feature>
<dbReference type="OrthoDB" id="7742354at2"/>
<organism evidence="2 3">
    <name type="scientific">Celeribacter marinus</name>
    <dbReference type="NCBI Taxonomy" id="1397108"/>
    <lineage>
        <taxon>Bacteria</taxon>
        <taxon>Pseudomonadati</taxon>
        <taxon>Pseudomonadota</taxon>
        <taxon>Alphaproteobacteria</taxon>
        <taxon>Rhodobacterales</taxon>
        <taxon>Roseobacteraceae</taxon>
        <taxon>Celeribacter</taxon>
    </lineage>
</organism>
<sequence>MATIYDLIELSGISPDTTYSVAAGNLLGVVDNVTSSDLNDGEFDTGDIIFIGGIAYSIDRIQEPSSSGRFGEGDGSQSSFDPGSESNLSAVFLTVSNGSDVRHFIIPNDAHGDLNVEEIRTGSLTDVAGSDAAVISTFNNQIEIVCFARGTLIERRDREQVRVEDLREGDHVMTLDHGLRQVKWIGETSVDKDTVLANPNVRPIRIKSGALGGGTPQHDLYVSPQHRVLVASKIALRMFGQFEVLVAAKHLLALEGVSVVTDQDELQYFHILMDAHEILIANGAACESLFLGPQARKSIEYETLVDRLSRANIDPHDTHFLPVRPLVTGSLGRKLAARHCKNNQLLCQGGPHSGRTSSNTSLTSA</sequence>
<dbReference type="PATRIC" id="fig|1397108.4.peg.2722"/>
<dbReference type="Pfam" id="PF13403">
    <property type="entry name" value="Hint_2"/>
    <property type="match status" value="1"/>
</dbReference>
<dbReference type="SUPFAM" id="SSF51294">
    <property type="entry name" value="Hedgehog/intein (Hint) domain"/>
    <property type="match status" value="1"/>
</dbReference>
<dbReference type="Proteomes" id="UP000064920">
    <property type="component" value="Chromosome"/>
</dbReference>
<evidence type="ECO:0000313" key="2">
    <source>
        <dbReference type="EMBL" id="ALI56608.1"/>
    </source>
</evidence>
<protein>
    <submittedName>
        <fullName evidence="2">Type I secretion target repeat protein</fullName>
    </submittedName>
</protein>
<dbReference type="KEGG" id="cmar:IMCC12053_2661"/>
<dbReference type="InterPro" id="IPR006141">
    <property type="entry name" value="Intein_N"/>
</dbReference>
<dbReference type="RefSeq" id="WP_062219701.1">
    <property type="nucleotide sequence ID" value="NZ_CP012023.1"/>
</dbReference>
<dbReference type="CDD" id="cd00081">
    <property type="entry name" value="Hint"/>
    <property type="match status" value="1"/>
</dbReference>
<dbReference type="GO" id="GO:0016539">
    <property type="term" value="P:intein-mediated protein splicing"/>
    <property type="evidence" value="ECO:0007669"/>
    <property type="project" value="InterPro"/>
</dbReference>